<evidence type="ECO:0000256" key="1">
    <source>
        <dbReference type="ARBA" id="ARBA00003125"/>
    </source>
</evidence>
<evidence type="ECO:0000256" key="10">
    <source>
        <dbReference type="ARBA" id="ARBA00023002"/>
    </source>
</evidence>
<evidence type="ECO:0000256" key="11">
    <source>
        <dbReference type="ARBA" id="ARBA00023136"/>
    </source>
</evidence>
<dbReference type="SUPFAM" id="SSF51395">
    <property type="entry name" value="FMN-linked oxidoreductases"/>
    <property type="match status" value="1"/>
</dbReference>
<feature type="binding site" evidence="13">
    <location>
        <position position="277"/>
    </location>
    <ligand>
        <name>FMN</name>
        <dbReference type="ChEBI" id="CHEBI:58210"/>
    </ligand>
</feature>
<feature type="binding site" evidence="13">
    <location>
        <position position="181"/>
    </location>
    <ligand>
        <name>FMN</name>
        <dbReference type="ChEBI" id="CHEBI:58210"/>
    </ligand>
</feature>
<dbReference type="GO" id="GO:0044205">
    <property type="term" value="P:'de novo' UMP biosynthetic process"/>
    <property type="evidence" value="ECO:0007669"/>
    <property type="project" value="UniProtKB-UniRule"/>
</dbReference>
<comment type="cofactor">
    <cofactor evidence="13">
        <name>FMN</name>
        <dbReference type="ChEBI" id="CHEBI:58210"/>
    </cofactor>
    <text evidence="13">Binds 1 FMN per subunit.</text>
</comment>
<dbReference type="NCBIfam" id="TIGR01036">
    <property type="entry name" value="pyrD_sub2"/>
    <property type="match status" value="1"/>
</dbReference>
<comment type="similarity">
    <text evidence="4 13">Belongs to the dihydroorotate dehydrogenase family. Type 2 subfamily.</text>
</comment>
<dbReference type="InterPro" id="IPR005720">
    <property type="entry name" value="Dihydroorotate_DH_cat"/>
</dbReference>
<feature type="binding site" evidence="13">
    <location>
        <position position="223"/>
    </location>
    <ligand>
        <name>FMN</name>
        <dbReference type="ChEBI" id="CHEBI:58210"/>
    </ligand>
</feature>
<evidence type="ECO:0000256" key="7">
    <source>
        <dbReference type="ARBA" id="ARBA00022630"/>
    </source>
</evidence>
<evidence type="ECO:0000313" key="16">
    <source>
        <dbReference type="Proteomes" id="UP000317422"/>
    </source>
</evidence>
<evidence type="ECO:0000256" key="12">
    <source>
        <dbReference type="ARBA" id="ARBA00048639"/>
    </source>
</evidence>
<feature type="binding site" evidence="13">
    <location>
        <begin position="68"/>
        <end position="72"/>
    </location>
    <ligand>
        <name>FMN</name>
        <dbReference type="ChEBI" id="CHEBI:58210"/>
    </ligand>
</feature>
<dbReference type="NCBIfam" id="NF003648">
    <property type="entry name" value="PRK05286.2-1"/>
    <property type="match status" value="1"/>
</dbReference>
<evidence type="ECO:0000256" key="3">
    <source>
        <dbReference type="ARBA" id="ARBA00005161"/>
    </source>
</evidence>
<sequence length="372" mass="39445">MLYRLLFHTVLRRIDAETAHRWSFDALRAAVRVPGVGRALRRVSEPGDQELAVTAFGREFPGPLGIAAGFDKNADGVEALTALGFGYVEVGTVTAQPQPGNPRPRLFRLTADRAIVNRMGFNNRGSAEAARRLRRLRRRGCSPVTGANIGKTKVVPDSESVADYVASARHLAPTADYLVVNVSSPNTPGLRDLQAVDRLRPLLAGVREALGEGSHPRTPLLVKIAPDLTDEAVDAVADLAMELGLDGIIATNTTTTRSGLASAPAVVEAAGAGGLSGAPLKRRSLHVLRRLRARVGTRLVLIAAGGIETPQDAWERIRAGATLLQGYTGLIYYGPFWPRRIHRGLVELARSAGYGSVAEAVGTGVAADPDGG</sequence>
<feature type="active site" description="Nucleophile" evidence="13">
    <location>
        <position position="184"/>
    </location>
</feature>
<comment type="subunit">
    <text evidence="5 13">Monomer.</text>
</comment>
<feature type="binding site" evidence="13">
    <location>
        <position position="72"/>
    </location>
    <ligand>
        <name>substrate</name>
    </ligand>
</feature>
<dbReference type="HAMAP" id="MF_00225">
    <property type="entry name" value="DHO_dh_type2"/>
    <property type="match status" value="1"/>
</dbReference>
<protein>
    <recommendedName>
        <fullName evidence="13">Dihydroorotate dehydrogenase (quinone)</fullName>
        <ecNumber evidence="13">1.3.5.2</ecNumber>
    </recommendedName>
    <alternativeName>
        <fullName evidence="13">DHOdehase</fullName>
        <shortName evidence="13">DHOD</shortName>
        <shortName evidence="13">DHODase</shortName>
    </alternativeName>
    <alternativeName>
        <fullName evidence="13">Dihydroorotate oxidase</fullName>
    </alternativeName>
</protein>
<keyword evidence="6 13" id="KW-1003">Cell membrane</keyword>
<dbReference type="InterPro" id="IPR013785">
    <property type="entry name" value="Aldolase_TIM"/>
</dbReference>
<reference evidence="15 16" key="1">
    <citation type="submission" date="2019-06" db="EMBL/GenBank/DDBJ databases">
        <title>Sequencing the genomes of 1000 actinobacteria strains.</title>
        <authorList>
            <person name="Klenk H.-P."/>
        </authorList>
    </citation>
    <scope>NUCLEOTIDE SEQUENCE [LARGE SCALE GENOMIC DNA]</scope>
    <source>
        <strain evidence="15 16">DSM 45015</strain>
    </source>
</reference>
<dbReference type="EMBL" id="VFQC01000001">
    <property type="protein sequence ID" value="TQN31218.1"/>
    <property type="molecule type" value="Genomic_DNA"/>
</dbReference>
<dbReference type="PROSITE" id="PS00911">
    <property type="entry name" value="DHODEHASE_1"/>
    <property type="match status" value="1"/>
</dbReference>
<comment type="catalytic activity">
    <reaction evidence="12 13">
        <text>(S)-dihydroorotate + a quinone = orotate + a quinol</text>
        <dbReference type="Rhea" id="RHEA:30187"/>
        <dbReference type="ChEBI" id="CHEBI:24646"/>
        <dbReference type="ChEBI" id="CHEBI:30839"/>
        <dbReference type="ChEBI" id="CHEBI:30864"/>
        <dbReference type="ChEBI" id="CHEBI:132124"/>
        <dbReference type="EC" id="1.3.5.2"/>
    </reaction>
</comment>
<feature type="binding site" evidence="13">
    <location>
        <position position="148"/>
    </location>
    <ligand>
        <name>FMN</name>
        <dbReference type="ChEBI" id="CHEBI:58210"/>
    </ligand>
</feature>
<organism evidence="15 16">
    <name type="scientific">Haloactinospora alba</name>
    <dbReference type="NCBI Taxonomy" id="405555"/>
    <lineage>
        <taxon>Bacteria</taxon>
        <taxon>Bacillati</taxon>
        <taxon>Actinomycetota</taxon>
        <taxon>Actinomycetes</taxon>
        <taxon>Streptosporangiales</taxon>
        <taxon>Nocardiopsidaceae</taxon>
        <taxon>Haloactinospora</taxon>
    </lineage>
</organism>
<dbReference type="Proteomes" id="UP000317422">
    <property type="component" value="Unassembled WGS sequence"/>
</dbReference>
<evidence type="ECO:0000256" key="2">
    <source>
        <dbReference type="ARBA" id="ARBA00004202"/>
    </source>
</evidence>
<evidence type="ECO:0000256" key="13">
    <source>
        <dbReference type="HAMAP-Rule" id="MF_00225"/>
    </source>
</evidence>
<dbReference type="PANTHER" id="PTHR48109">
    <property type="entry name" value="DIHYDROOROTATE DEHYDROGENASE (QUINONE), MITOCHONDRIAL-RELATED"/>
    <property type="match status" value="1"/>
</dbReference>
<dbReference type="InterPro" id="IPR005719">
    <property type="entry name" value="Dihydroorotate_DH_2"/>
</dbReference>
<dbReference type="OrthoDB" id="9802377at2"/>
<accession>A0A543NH91</accession>
<dbReference type="AlphaFoldDB" id="A0A543NH91"/>
<evidence type="ECO:0000256" key="6">
    <source>
        <dbReference type="ARBA" id="ARBA00022475"/>
    </source>
</evidence>
<dbReference type="PROSITE" id="PS00912">
    <property type="entry name" value="DHODEHASE_2"/>
    <property type="match status" value="1"/>
</dbReference>
<feature type="binding site" evidence="13">
    <location>
        <position position="306"/>
    </location>
    <ligand>
        <name>FMN</name>
        <dbReference type="ChEBI" id="CHEBI:58210"/>
    </ligand>
</feature>
<dbReference type="GO" id="GO:0005737">
    <property type="term" value="C:cytoplasm"/>
    <property type="evidence" value="ECO:0007669"/>
    <property type="project" value="InterPro"/>
</dbReference>
<comment type="subcellular location">
    <subcellularLocation>
        <location evidence="2 13">Cell membrane</location>
        <topology evidence="2 13">Peripheral membrane protein</topology>
    </subcellularLocation>
</comment>
<dbReference type="NCBIfam" id="NF003652">
    <property type="entry name" value="PRK05286.2-5"/>
    <property type="match status" value="1"/>
</dbReference>
<comment type="pathway">
    <text evidence="3 13">Pyrimidine metabolism; UMP biosynthesis via de novo pathway; orotate from (S)-dihydroorotate (quinone route): step 1/1.</text>
</comment>
<evidence type="ECO:0000256" key="9">
    <source>
        <dbReference type="ARBA" id="ARBA00022975"/>
    </source>
</evidence>
<dbReference type="CDD" id="cd04738">
    <property type="entry name" value="DHOD_2_like"/>
    <property type="match status" value="1"/>
</dbReference>
<dbReference type="GO" id="GO:0006207">
    <property type="term" value="P:'de novo' pyrimidine nucleobase biosynthetic process"/>
    <property type="evidence" value="ECO:0007669"/>
    <property type="project" value="UniProtKB-UniRule"/>
</dbReference>
<dbReference type="FunFam" id="3.20.20.70:FF:000123">
    <property type="entry name" value="Dihydroorotate dehydrogenase (quinone)"/>
    <property type="match status" value="1"/>
</dbReference>
<name>A0A543NH91_9ACTN</name>
<gene>
    <name evidence="13" type="primary">pyrD</name>
    <name evidence="15" type="ORF">FHX37_1113</name>
</gene>
<dbReference type="UniPathway" id="UPA00070">
    <property type="reaction ID" value="UER00946"/>
</dbReference>
<dbReference type="GO" id="GO:0106430">
    <property type="term" value="F:dihydroorotate dehydrogenase (quinone) activity"/>
    <property type="evidence" value="ECO:0007669"/>
    <property type="project" value="UniProtKB-EC"/>
</dbReference>
<evidence type="ECO:0000313" key="15">
    <source>
        <dbReference type="EMBL" id="TQN31218.1"/>
    </source>
</evidence>
<evidence type="ECO:0000259" key="14">
    <source>
        <dbReference type="Pfam" id="PF01180"/>
    </source>
</evidence>
<feature type="binding site" evidence="13">
    <location>
        <begin position="117"/>
        <end position="121"/>
    </location>
    <ligand>
        <name>substrate</name>
    </ligand>
</feature>
<comment type="caution">
    <text evidence="15">The sequence shown here is derived from an EMBL/GenBank/DDBJ whole genome shotgun (WGS) entry which is preliminary data.</text>
</comment>
<keyword evidence="7 13" id="KW-0285">Flavoprotein</keyword>
<evidence type="ECO:0000256" key="8">
    <source>
        <dbReference type="ARBA" id="ARBA00022643"/>
    </source>
</evidence>
<dbReference type="Pfam" id="PF01180">
    <property type="entry name" value="DHO_dh"/>
    <property type="match status" value="1"/>
</dbReference>
<dbReference type="PANTHER" id="PTHR48109:SF4">
    <property type="entry name" value="DIHYDROOROTATE DEHYDROGENASE (QUINONE), MITOCHONDRIAL"/>
    <property type="match status" value="1"/>
</dbReference>
<proteinExistence type="inferred from homology"/>
<dbReference type="EC" id="1.3.5.2" evidence="13"/>
<keyword evidence="8 13" id="KW-0288">FMN</keyword>
<feature type="binding site" evidence="13">
    <location>
        <begin position="327"/>
        <end position="328"/>
    </location>
    <ligand>
        <name>FMN</name>
        <dbReference type="ChEBI" id="CHEBI:58210"/>
    </ligand>
</feature>
<dbReference type="InterPro" id="IPR050074">
    <property type="entry name" value="DHO_dehydrogenase"/>
</dbReference>
<dbReference type="Gene3D" id="3.20.20.70">
    <property type="entry name" value="Aldolase class I"/>
    <property type="match status" value="1"/>
</dbReference>
<feature type="domain" description="Dihydroorotate dehydrogenase catalytic" evidence="14">
    <location>
        <begin position="51"/>
        <end position="347"/>
    </location>
</feature>
<dbReference type="RefSeq" id="WP_141922463.1">
    <property type="nucleotide sequence ID" value="NZ_VFQC01000001.1"/>
</dbReference>
<keyword evidence="10 13" id="KW-0560">Oxidoreductase</keyword>
<keyword evidence="11 13" id="KW-0472">Membrane</keyword>
<dbReference type="GO" id="GO:0005886">
    <property type="term" value="C:plasma membrane"/>
    <property type="evidence" value="ECO:0007669"/>
    <property type="project" value="UniProtKB-SubCell"/>
</dbReference>
<evidence type="ECO:0000256" key="4">
    <source>
        <dbReference type="ARBA" id="ARBA00005359"/>
    </source>
</evidence>
<keyword evidence="9 13" id="KW-0665">Pyrimidine biosynthesis</keyword>
<comment type="function">
    <text evidence="1 13">Catalyzes the conversion of dihydroorotate to orotate with quinone as electron acceptor.</text>
</comment>
<dbReference type="InterPro" id="IPR001295">
    <property type="entry name" value="Dihydroorotate_DH_CS"/>
</dbReference>
<feature type="binding site" evidence="13">
    <location>
        <position position="181"/>
    </location>
    <ligand>
        <name>substrate</name>
    </ligand>
</feature>
<dbReference type="NCBIfam" id="NF003645">
    <property type="entry name" value="PRK05286.1-2"/>
    <property type="match status" value="1"/>
</dbReference>
<feature type="binding site" evidence="13">
    <location>
        <position position="186"/>
    </location>
    <ligand>
        <name>substrate</name>
    </ligand>
</feature>
<feature type="binding site" evidence="13">
    <location>
        <begin position="252"/>
        <end position="253"/>
    </location>
    <ligand>
        <name>substrate</name>
    </ligand>
</feature>
<feature type="binding site" evidence="13">
    <location>
        <position position="92"/>
    </location>
    <ligand>
        <name>FMN</name>
        <dbReference type="ChEBI" id="CHEBI:58210"/>
    </ligand>
</feature>
<keyword evidence="16" id="KW-1185">Reference proteome</keyword>
<evidence type="ECO:0000256" key="5">
    <source>
        <dbReference type="ARBA" id="ARBA00011245"/>
    </source>
</evidence>
<feature type="binding site" evidence="13">
    <location>
        <position position="251"/>
    </location>
    <ligand>
        <name>FMN</name>
        <dbReference type="ChEBI" id="CHEBI:58210"/>
    </ligand>
</feature>